<evidence type="ECO:0000313" key="6">
    <source>
        <dbReference type="EMBL" id="KAJ7698824.1"/>
    </source>
</evidence>
<comment type="pathway">
    <text evidence="1">Alkaloid biosynthesis; ergot alkaloid biosynthesis.</text>
</comment>
<keyword evidence="3" id="KW-0017">Alkaloid metabolism</keyword>
<dbReference type="NCBIfam" id="TIGR03649">
    <property type="entry name" value="ergot_EASG"/>
    <property type="match status" value="1"/>
</dbReference>
<dbReference type="InterPro" id="IPR008030">
    <property type="entry name" value="NmrA-like"/>
</dbReference>
<dbReference type="PANTHER" id="PTHR43162:SF1">
    <property type="entry name" value="PRESTALK A DIFFERENTIATION PROTEIN A"/>
    <property type="match status" value="1"/>
</dbReference>
<evidence type="ECO:0000313" key="7">
    <source>
        <dbReference type="Proteomes" id="UP001215598"/>
    </source>
</evidence>
<comment type="caution">
    <text evidence="6">The sequence shown here is derived from an EMBL/GenBank/DDBJ whole genome shotgun (WGS) entry which is preliminary data.</text>
</comment>
<dbReference type="Pfam" id="PF05368">
    <property type="entry name" value="NmrA"/>
    <property type="match status" value="1"/>
</dbReference>
<keyword evidence="7" id="KW-1185">Reference proteome</keyword>
<dbReference type="EMBL" id="JARKIB010000582">
    <property type="protein sequence ID" value="KAJ7698824.1"/>
    <property type="molecule type" value="Genomic_DNA"/>
</dbReference>
<name>A0AAD7GN61_9AGAR</name>
<comment type="similarity">
    <text evidence="2">Belongs to the fgaFS/easG family.</text>
</comment>
<sequence length="279" mass="31073">MTILLTGGTGKSATPLATLLLEAKQSVVLANRSGRVPEPFEGVRFDWLDPSTYTIPFDSHGDIDRIYLVAPGILDMFPPMKAFIDVAVQKGVKRFVLMSAGVLEMGGPAMGQVHQYLNTLNVEYCALRPSWFFENFTLEYADRINSHNDIFSGAEDGQVGYVSTEDIAEVAFKALVDDVIEHNNPVIVGPELLSYDKIAEMLTKVLGRKITHTRLTGDKLKQLFFAQGMPEDYADMMVTLDSWVAGGAEQQLYQRSDVVGKRTLHAFFEANTEVWRIED</sequence>
<feature type="domain" description="NmrA-like" evidence="5">
    <location>
        <begin position="81"/>
        <end position="244"/>
    </location>
</feature>
<organism evidence="6 7">
    <name type="scientific">Mycena metata</name>
    <dbReference type="NCBI Taxonomy" id="1033252"/>
    <lineage>
        <taxon>Eukaryota</taxon>
        <taxon>Fungi</taxon>
        <taxon>Dikarya</taxon>
        <taxon>Basidiomycota</taxon>
        <taxon>Agaricomycotina</taxon>
        <taxon>Agaricomycetes</taxon>
        <taxon>Agaricomycetidae</taxon>
        <taxon>Agaricales</taxon>
        <taxon>Marasmiineae</taxon>
        <taxon>Mycenaceae</taxon>
        <taxon>Mycena</taxon>
    </lineage>
</organism>
<evidence type="ECO:0000256" key="1">
    <source>
        <dbReference type="ARBA" id="ARBA00005107"/>
    </source>
</evidence>
<dbReference type="GO" id="GO:0016491">
    <property type="term" value="F:oxidoreductase activity"/>
    <property type="evidence" value="ECO:0007669"/>
    <property type="project" value="UniProtKB-KW"/>
</dbReference>
<proteinExistence type="inferred from homology"/>
<keyword evidence="4" id="KW-0560">Oxidoreductase</keyword>
<gene>
    <name evidence="6" type="ORF">B0H16DRAFT_1705929</name>
</gene>
<dbReference type="SUPFAM" id="SSF51735">
    <property type="entry name" value="NAD(P)-binding Rossmann-fold domains"/>
    <property type="match status" value="1"/>
</dbReference>
<dbReference type="AlphaFoldDB" id="A0AAD7GN61"/>
<evidence type="ECO:0000259" key="5">
    <source>
        <dbReference type="Pfam" id="PF05368"/>
    </source>
</evidence>
<dbReference type="InterPro" id="IPR019901">
    <property type="entry name" value="Ergot_alkaloid_biosynthesis"/>
</dbReference>
<dbReference type="PANTHER" id="PTHR43162">
    <property type="match status" value="1"/>
</dbReference>
<dbReference type="Gene3D" id="3.90.25.10">
    <property type="entry name" value="UDP-galactose 4-epimerase, domain 1"/>
    <property type="match status" value="1"/>
</dbReference>
<dbReference type="InterPro" id="IPR036291">
    <property type="entry name" value="NAD(P)-bd_dom_sf"/>
</dbReference>
<dbReference type="InterPro" id="IPR051604">
    <property type="entry name" value="Ergot_Alk_Oxidoreductase"/>
</dbReference>
<evidence type="ECO:0000256" key="3">
    <source>
        <dbReference type="ARBA" id="ARBA00022589"/>
    </source>
</evidence>
<protein>
    <recommendedName>
        <fullName evidence="5">NmrA-like domain-containing protein</fullName>
    </recommendedName>
</protein>
<accession>A0AAD7GN61</accession>
<evidence type="ECO:0000256" key="4">
    <source>
        <dbReference type="ARBA" id="ARBA00023002"/>
    </source>
</evidence>
<dbReference type="Gene3D" id="3.40.50.720">
    <property type="entry name" value="NAD(P)-binding Rossmann-like Domain"/>
    <property type="match status" value="1"/>
</dbReference>
<dbReference type="GO" id="GO:0009820">
    <property type="term" value="P:alkaloid metabolic process"/>
    <property type="evidence" value="ECO:0007669"/>
    <property type="project" value="UniProtKB-KW"/>
</dbReference>
<reference evidence="6" key="1">
    <citation type="submission" date="2023-03" db="EMBL/GenBank/DDBJ databases">
        <title>Massive genome expansion in bonnet fungi (Mycena s.s.) driven by repeated elements and novel gene families across ecological guilds.</title>
        <authorList>
            <consortium name="Lawrence Berkeley National Laboratory"/>
            <person name="Harder C.B."/>
            <person name="Miyauchi S."/>
            <person name="Viragh M."/>
            <person name="Kuo A."/>
            <person name="Thoen E."/>
            <person name="Andreopoulos B."/>
            <person name="Lu D."/>
            <person name="Skrede I."/>
            <person name="Drula E."/>
            <person name="Henrissat B."/>
            <person name="Morin E."/>
            <person name="Kohler A."/>
            <person name="Barry K."/>
            <person name="LaButti K."/>
            <person name="Morin E."/>
            <person name="Salamov A."/>
            <person name="Lipzen A."/>
            <person name="Mereny Z."/>
            <person name="Hegedus B."/>
            <person name="Baldrian P."/>
            <person name="Stursova M."/>
            <person name="Weitz H."/>
            <person name="Taylor A."/>
            <person name="Grigoriev I.V."/>
            <person name="Nagy L.G."/>
            <person name="Martin F."/>
            <person name="Kauserud H."/>
        </authorList>
    </citation>
    <scope>NUCLEOTIDE SEQUENCE</scope>
    <source>
        <strain evidence="6">CBHHK182m</strain>
    </source>
</reference>
<dbReference type="Proteomes" id="UP001215598">
    <property type="component" value="Unassembled WGS sequence"/>
</dbReference>
<evidence type="ECO:0000256" key="2">
    <source>
        <dbReference type="ARBA" id="ARBA00005372"/>
    </source>
</evidence>